<dbReference type="RefSeq" id="WP_066677012.1">
    <property type="nucleotide sequence ID" value="NZ_CABMIZ010000021.1"/>
</dbReference>
<dbReference type="AlphaFoldDB" id="A0A9N7JK11"/>
<keyword evidence="1" id="KW-1003">Cell membrane</keyword>
<dbReference type="PANTHER" id="PTHR35529">
    <property type="entry name" value="MANGANESE EFFLUX PUMP MNTP-RELATED"/>
    <property type="match status" value="1"/>
</dbReference>
<evidence type="ECO:0000313" key="9">
    <source>
        <dbReference type="Proteomes" id="UP001055437"/>
    </source>
</evidence>
<feature type="transmembrane region" description="Helical" evidence="5">
    <location>
        <begin position="102"/>
        <end position="123"/>
    </location>
</feature>
<gene>
    <name evidence="6" type="ORF">CP523_02895</name>
    <name evidence="7" type="ORF">NH397_11230</name>
</gene>
<dbReference type="EMBL" id="CP099799">
    <property type="protein sequence ID" value="USS00064.1"/>
    <property type="molecule type" value="Genomic_DNA"/>
</dbReference>
<reference evidence="7" key="2">
    <citation type="submission" date="2022-06" db="EMBL/GenBank/DDBJ databases">
        <authorList>
            <person name="Holder M.E."/>
            <person name="Ajami N.J."/>
            <person name="Petrosino J.F."/>
        </authorList>
    </citation>
    <scope>NUCLEOTIDE SEQUENCE</scope>
    <source>
        <strain evidence="7">RMA 8861</strain>
    </source>
</reference>
<dbReference type="Pfam" id="PF02659">
    <property type="entry name" value="Mntp"/>
    <property type="match status" value="1"/>
</dbReference>
<dbReference type="GeneID" id="303559626"/>
<evidence type="ECO:0000313" key="6">
    <source>
        <dbReference type="EMBL" id="AYE33485.1"/>
    </source>
</evidence>
<evidence type="ECO:0000256" key="2">
    <source>
        <dbReference type="ARBA" id="ARBA00022692"/>
    </source>
</evidence>
<evidence type="ECO:0000313" key="7">
    <source>
        <dbReference type="EMBL" id="USS00064.1"/>
    </source>
</evidence>
<dbReference type="Proteomes" id="UP001055437">
    <property type="component" value="Chromosome"/>
</dbReference>
<reference evidence="6 8" key="1">
    <citation type="submission" date="2017-09" db="EMBL/GenBank/DDBJ databases">
        <authorList>
            <person name="Thomas P."/>
            <person name="Seyboldt C."/>
        </authorList>
    </citation>
    <scope>NUCLEOTIDE SEQUENCE [LARGE SCALE GENOMIC DNA]</scope>
    <source>
        <strain evidence="6 8">DSM 7534</strain>
    </source>
</reference>
<keyword evidence="4 5" id="KW-0472">Membrane</keyword>
<keyword evidence="3 5" id="KW-1133">Transmembrane helix</keyword>
<feature type="transmembrane region" description="Helical" evidence="5">
    <location>
        <begin position="70"/>
        <end position="90"/>
    </location>
</feature>
<evidence type="ECO:0000256" key="3">
    <source>
        <dbReference type="ARBA" id="ARBA00022989"/>
    </source>
</evidence>
<feature type="transmembrane region" description="Helical" evidence="5">
    <location>
        <begin position="38"/>
        <end position="64"/>
    </location>
</feature>
<evidence type="ECO:0000256" key="1">
    <source>
        <dbReference type="ARBA" id="ARBA00022475"/>
    </source>
</evidence>
<protein>
    <submittedName>
        <fullName evidence="7">Manganese efflux pump</fullName>
    </submittedName>
</protein>
<organism evidence="6 8">
    <name type="scientific">Clostridium septicum</name>
    <dbReference type="NCBI Taxonomy" id="1504"/>
    <lineage>
        <taxon>Bacteria</taxon>
        <taxon>Bacillati</taxon>
        <taxon>Bacillota</taxon>
        <taxon>Clostridia</taxon>
        <taxon>Eubacteriales</taxon>
        <taxon>Clostridiaceae</taxon>
        <taxon>Clostridium</taxon>
    </lineage>
</organism>
<evidence type="ECO:0000256" key="4">
    <source>
        <dbReference type="ARBA" id="ARBA00023136"/>
    </source>
</evidence>
<keyword evidence="9" id="KW-1185">Reference proteome</keyword>
<accession>A0A9N7JK11</accession>
<proteinExistence type="predicted"/>
<feature type="transmembrane region" description="Helical" evidence="5">
    <location>
        <begin position="6"/>
        <end position="26"/>
    </location>
</feature>
<feature type="transmembrane region" description="Helical" evidence="5">
    <location>
        <begin position="166"/>
        <end position="184"/>
    </location>
</feature>
<feature type="transmembrane region" description="Helical" evidence="5">
    <location>
        <begin position="129"/>
        <end position="154"/>
    </location>
</feature>
<name>A0A9N7JK11_CLOSE</name>
<dbReference type="KEGG" id="csep:CP523_02895"/>
<sequence>MSIKEVVLIGIAMAMDAFGLSISLGINPILKRKNKIGFILSFAFFQFLFIFIGGLVGVVFNTYIASIPNLVAGGVIGVIGIIMIIEGFKNEDRDDTFLIKKCMYIILGMSVSIDALVVGFTAFHHITSGIVLLLDSIIVGLITLLMCLIGFYMCRYIRRIGFISKYSGFFGGIILMIFAIKMIFF</sequence>
<dbReference type="EMBL" id="CP023671">
    <property type="protein sequence ID" value="AYE33485.1"/>
    <property type="molecule type" value="Genomic_DNA"/>
</dbReference>
<evidence type="ECO:0000313" key="8">
    <source>
        <dbReference type="Proteomes" id="UP000280586"/>
    </source>
</evidence>
<dbReference type="Proteomes" id="UP000280586">
    <property type="component" value="Chromosome"/>
</dbReference>
<dbReference type="OrthoDB" id="1679700at2"/>
<dbReference type="InterPro" id="IPR003810">
    <property type="entry name" value="Mntp/YtaF"/>
</dbReference>
<dbReference type="PANTHER" id="PTHR35529:SF1">
    <property type="entry name" value="MANGANESE EFFLUX PUMP MNTP-RELATED"/>
    <property type="match status" value="1"/>
</dbReference>
<keyword evidence="2 5" id="KW-0812">Transmembrane</keyword>
<evidence type="ECO:0000256" key="5">
    <source>
        <dbReference type="SAM" id="Phobius"/>
    </source>
</evidence>